<accession>A0ACC1NR00</accession>
<keyword evidence="2" id="KW-1185">Reference proteome</keyword>
<comment type="caution">
    <text evidence="1">The sequence shown here is derived from an EMBL/GenBank/DDBJ whole genome shotgun (WGS) entry which is preliminary data.</text>
</comment>
<evidence type="ECO:0000313" key="2">
    <source>
        <dbReference type="Proteomes" id="UP001143910"/>
    </source>
</evidence>
<protein>
    <submittedName>
        <fullName evidence="1">Uncharacterized protein</fullName>
    </submittedName>
</protein>
<sequence>MKLNIVTTLCVLAASAQAASWPDTPENRLIAEFMISHGGGDISAAVYNETTATALSRRAEMHDGNWYSGKAQYLGWVVQVGRCLVYEYASQWTLPSPSNNRAIDYVATQFADALAGISGEGVTSQDIGGGWAMTAIGSSAYLPRNIPWSLAYDMMWDASTAASDWISSDNGVYWTLKDTAGDIIYTFLVWPLDAVGTNPYSIHDEV</sequence>
<proteinExistence type="predicted"/>
<evidence type="ECO:0000313" key="1">
    <source>
        <dbReference type="EMBL" id="KAJ2981538.1"/>
    </source>
</evidence>
<name>A0ACC1NR00_9HYPO</name>
<gene>
    <name evidence="1" type="ORF">NQ176_g1965</name>
</gene>
<organism evidence="1 2">
    <name type="scientific">Zarea fungicola</name>
    <dbReference type="NCBI Taxonomy" id="93591"/>
    <lineage>
        <taxon>Eukaryota</taxon>
        <taxon>Fungi</taxon>
        <taxon>Dikarya</taxon>
        <taxon>Ascomycota</taxon>
        <taxon>Pezizomycotina</taxon>
        <taxon>Sordariomycetes</taxon>
        <taxon>Hypocreomycetidae</taxon>
        <taxon>Hypocreales</taxon>
        <taxon>Cordycipitaceae</taxon>
        <taxon>Zarea</taxon>
    </lineage>
</organism>
<dbReference type="Proteomes" id="UP001143910">
    <property type="component" value="Unassembled WGS sequence"/>
</dbReference>
<reference evidence="1" key="1">
    <citation type="submission" date="2022-08" db="EMBL/GenBank/DDBJ databases">
        <title>Genome Sequence of Lecanicillium fungicola.</title>
        <authorList>
            <person name="Buettner E."/>
        </authorList>
    </citation>
    <scope>NUCLEOTIDE SEQUENCE</scope>
    <source>
        <strain evidence="1">Babe33</strain>
    </source>
</reference>
<dbReference type="EMBL" id="JANJQO010000124">
    <property type="protein sequence ID" value="KAJ2981538.1"/>
    <property type="molecule type" value="Genomic_DNA"/>
</dbReference>